<evidence type="ECO:0000313" key="1">
    <source>
        <dbReference type="EMBL" id="KKM83463.1"/>
    </source>
</evidence>
<accession>A0A0F9KND3</accession>
<reference evidence="1" key="1">
    <citation type="journal article" date="2015" name="Nature">
        <title>Complex archaea that bridge the gap between prokaryotes and eukaryotes.</title>
        <authorList>
            <person name="Spang A."/>
            <person name="Saw J.H."/>
            <person name="Jorgensen S.L."/>
            <person name="Zaremba-Niedzwiedzka K."/>
            <person name="Martijn J."/>
            <person name="Lind A.E."/>
            <person name="van Eijk R."/>
            <person name="Schleper C."/>
            <person name="Guy L."/>
            <person name="Ettema T.J."/>
        </authorList>
    </citation>
    <scope>NUCLEOTIDE SEQUENCE</scope>
</reference>
<gene>
    <name evidence="1" type="ORF">LCGC14_1309230</name>
</gene>
<dbReference type="AlphaFoldDB" id="A0A0F9KND3"/>
<sequence>MSTPEEIREDAYELFSHEANLAGEHGNFTRSLARAAMAADSVNRDLLRFFWPQVISALNHGQPTKAPRRQRRARLLAVKIEHSQFKSGRWGGAGSCTGMFEPEPGARCSDCDATYFGAVT</sequence>
<proteinExistence type="predicted"/>
<protein>
    <submittedName>
        <fullName evidence="1">Uncharacterized protein</fullName>
    </submittedName>
</protein>
<comment type="caution">
    <text evidence="1">The sequence shown here is derived from an EMBL/GenBank/DDBJ whole genome shotgun (WGS) entry which is preliminary data.</text>
</comment>
<dbReference type="EMBL" id="LAZR01007710">
    <property type="protein sequence ID" value="KKM83463.1"/>
    <property type="molecule type" value="Genomic_DNA"/>
</dbReference>
<name>A0A0F9KND3_9ZZZZ</name>
<organism evidence="1">
    <name type="scientific">marine sediment metagenome</name>
    <dbReference type="NCBI Taxonomy" id="412755"/>
    <lineage>
        <taxon>unclassified sequences</taxon>
        <taxon>metagenomes</taxon>
        <taxon>ecological metagenomes</taxon>
    </lineage>
</organism>